<name>A0A2C5YM56_9HYPO</name>
<dbReference type="Gene3D" id="3.60.110.10">
    <property type="entry name" value="Carbon-nitrogen hydrolase"/>
    <property type="match status" value="1"/>
</dbReference>
<dbReference type="OrthoDB" id="201515at2759"/>
<dbReference type="InterPro" id="IPR036526">
    <property type="entry name" value="C-N_Hydrolase_sf"/>
</dbReference>
<sequence length="293" mass="32435">MRIGCLQFAPRVGDVAGNIKRADAILSRANPEDLSLDLLVLPEMALTGYNFKSLQDIEPFLEDKDSGVSCTWAREAAAKHRCVVVAGYPEKVHGPSASSIETERYNAAVVVDGAGKTVTNCRKSFLYYTDETWALEGQGFYHGTVASLGTKTSIGICMDINPYKFEAPWTAFEFAFEVLQAKSNLVIMSMAWLTRDEADEFFETPNQPDTDTLIYWVKRLEPLIRSKNDDEVVVVFANRTGTEDEATYAGTSTVLGIQNSCVKVYGMLGRGQEELLVVDTSSPPCAWIRHEMT</sequence>
<dbReference type="InterPro" id="IPR039703">
    <property type="entry name" value="Nta1"/>
</dbReference>
<dbReference type="PROSITE" id="PS50263">
    <property type="entry name" value="CN_HYDROLASE"/>
    <property type="match status" value="1"/>
</dbReference>
<organism evidence="2 3">
    <name type="scientific">Ophiocordyceps australis</name>
    <dbReference type="NCBI Taxonomy" id="1399860"/>
    <lineage>
        <taxon>Eukaryota</taxon>
        <taxon>Fungi</taxon>
        <taxon>Dikarya</taxon>
        <taxon>Ascomycota</taxon>
        <taxon>Pezizomycotina</taxon>
        <taxon>Sordariomycetes</taxon>
        <taxon>Hypocreomycetidae</taxon>
        <taxon>Hypocreales</taxon>
        <taxon>Ophiocordycipitaceae</taxon>
        <taxon>Ophiocordyceps</taxon>
    </lineage>
</organism>
<gene>
    <name evidence="2" type="ORF">CDD82_7472</name>
</gene>
<comment type="caution">
    <text evidence="2">The sequence shown here is derived from an EMBL/GenBank/DDBJ whole genome shotgun (WGS) entry which is preliminary data.</text>
</comment>
<evidence type="ECO:0000259" key="1">
    <source>
        <dbReference type="PROSITE" id="PS50263"/>
    </source>
</evidence>
<dbReference type="Proteomes" id="UP000224854">
    <property type="component" value="Unassembled WGS sequence"/>
</dbReference>
<feature type="domain" description="CN hydrolase" evidence="1">
    <location>
        <begin position="1"/>
        <end position="282"/>
    </location>
</feature>
<reference evidence="2 3" key="1">
    <citation type="submission" date="2017-06" db="EMBL/GenBank/DDBJ databases">
        <title>Ant-infecting Ophiocordyceps genomes reveal a high diversity of potential behavioral manipulation genes and a possible major role for enterotoxins.</title>
        <authorList>
            <person name="De Bekker C."/>
            <person name="Evans H.C."/>
            <person name="Brachmann A."/>
            <person name="Hughes D.P."/>
        </authorList>
    </citation>
    <scope>NUCLEOTIDE SEQUENCE [LARGE SCALE GENOMIC DNA]</scope>
    <source>
        <strain evidence="2 3">1348a</strain>
    </source>
</reference>
<dbReference type="SUPFAM" id="SSF56317">
    <property type="entry name" value="Carbon-nitrogen hydrolase"/>
    <property type="match status" value="1"/>
</dbReference>
<keyword evidence="3" id="KW-1185">Reference proteome</keyword>
<dbReference type="PANTHER" id="PTHR11750">
    <property type="entry name" value="PROTEIN N-TERMINAL AMIDASE"/>
    <property type="match status" value="1"/>
</dbReference>
<dbReference type="AlphaFoldDB" id="A0A2C5YM56"/>
<dbReference type="PANTHER" id="PTHR11750:SF26">
    <property type="entry name" value="PROTEIN N-TERMINAL AMIDASE"/>
    <property type="match status" value="1"/>
</dbReference>
<protein>
    <recommendedName>
        <fullName evidence="1">CN hydrolase domain-containing protein</fullName>
    </recommendedName>
</protein>
<dbReference type="EMBL" id="NJEU01000878">
    <property type="protein sequence ID" value="PHH69847.1"/>
    <property type="molecule type" value="Genomic_DNA"/>
</dbReference>
<dbReference type="CDD" id="cd07566">
    <property type="entry name" value="ScNTA1_like"/>
    <property type="match status" value="1"/>
</dbReference>
<evidence type="ECO:0000313" key="2">
    <source>
        <dbReference type="EMBL" id="PHH69847.1"/>
    </source>
</evidence>
<proteinExistence type="predicted"/>
<accession>A0A2C5YM56</accession>
<dbReference type="InterPro" id="IPR003010">
    <property type="entry name" value="C-N_Hydrolase"/>
</dbReference>
<dbReference type="GO" id="GO:0070773">
    <property type="term" value="F:protein-N-terminal glutamine amidohydrolase activity"/>
    <property type="evidence" value="ECO:0007669"/>
    <property type="project" value="InterPro"/>
</dbReference>
<dbReference type="Pfam" id="PF00795">
    <property type="entry name" value="CN_hydrolase"/>
    <property type="match status" value="1"/>
</dbReference>
<evidence type="ECO:0000313" key="3">
    <source>
        <dbReference type="Proteomes" id="UP000224854"/>
    </source>
</evidence>
<dbReference type="GO" id="GO:0008418">
    <property type="term" value="F:protein-N-terminal asparagine amidohydrolase activity"/>
    <property type="evidence" value="ECO:0007669"/>
    <property type="project" value="InterPro"/>
</dbReference>
<dbReference type="GO" id="GO:0030163">
    <property type="term" value="P:protein catabolic process"/>
    <property type="evidence" value="ECO:0007669"/>
    <property type="project" value="TreeGrafter"/>
</dbReference>